<gene>
    <name evidence="2" type="ORF">QBC37DRAFT_434588</name>
</gene>
<evidence type="ECO:0000313" key="3">
    <source>
        <dbReference type="Proteomes" id="UP001301769"/>
    </source>
</evidence>
<reference evidence="2" key="2">
    <citation type="submission" date="2023-05" db="EMBL/GenBank/DDBJ databases">
        <authorList>
            <consortium name="Lawrence Berkeley National Laboratory"/>
            <person name="Steindorff A."/>
            <person name="Hensen N."/>
            <person name="Bonometti L."/>
            <person name="Westerberg I."/>
            <person name="Brannstrom I.O."/>
            <person name="Guillou S."/>
            <person name="Cros-Aarteil S."/>
            <person name="Calhoun S."/>
            <person name="Haridas S."/>
            <person name="Kuo A."/>
            <person name="Mondo S."/>
            <person name="Pangilinan J."/>
            <person name="Riley R."/>
            <person name="Labutti K."/>
            <person name="Andreopoulos B."/>
            <person name="Lipzen A."/>
            <person name="Chen C."/>
            <person name="Yanf M."/>
            <person name="Daum C."/>
            <person name="Ng V."/>
            <person name="Clum A."/>
            <person name="Ohm R."/>
            <person name="Martin F."/>
            <person name="Silar P."/>
            <person name="Natvig D."/>
            <person name="Lalanne C."/>
            <person name="Gautier V."/>
            <person name="Ament-Velasquez S.L."/>
            <person name="Kruys A."/>
            <person name="Hutchinson M.I."/>
            <person name="Powell A.J."/>
            <person name="Barry K."/>
            <person name="Miller A.N."/>
            <person name="Grigoriev I.V."/>
            <person name="Debuchy R."/>
            <person name="Gladieux P."/>
            <person name="Thoren M.H."/>
            <person name="Johannesson H."/>
        </authorList>
    </citation>
    <scope>NUCLEOTIDE SEQUENCE</scope>
    <source>
        <strain evidence="2">PSN293</strain>
    </source>
</reference>
<reference evidence="2" key="1">
    <citation type="journal article" date="2023" name="Mol. Phylogenet. Evol.">
        <title>Genome-scale phylogeny and comparative genomics of the fungal order Sordariales.</title>
        <authorList>
            <person name="Hensen N."/>
            <person name="Bonometti L."/>
            <person name="Westerberg I."/>
            <person name="Brannstrom I.O."/>
            <person name="Guillou S."/>
            <person name="Cros-Aarteil S."/>
            <person name="Calhoun S."/>
            <person name="Haridas S."/>
            <person name="Kuo A."/>
            <person name="Mondo S."/>
            <person name="Pangilinan J."/>
            <person name="Riley R."/>
            <person name="LaButti K."/>
            <person name="Andreopoulos B."/>
            <person name="Lipzen A."/>
            <person name="Chen C."/>
            <person name="Yan M."/>
            <person name="Daum C."/>
            <person name="Ng V."/>
            <person name="Clum A."/>
            <person name="Steindorff A."/>
            <person name="Ohm R.A."/>
            <person name="Martin F."/>
            <person name="Silar P."/>
            <person name="Natvig D.O."/>
            <person name="Lalanne C."/>
            <person name="Gautier V."/>
            <person name="Ament-Velasquez S.L."/>
            <person name="Kruys A."/>
            <person name="Hutchinson M.I."/>
            <person name="Powell A.J."/>
            <person name="Barry K."/>
            <person name="Miller A.N."/>
            <person name="Grigoriev I.V."/>
            <person name="Debuchy R."/>
            <person name="Gladieux P."/>
            <person name="Hiltunen Thoren M."/>
            <person name="Johannesson H."/>
        </authorList>
    </citation>
    <scope>NUCLEOTIDE SEQUENCE</scope>
    <source>
        <strain evidence="2">PSN293</strain>
    </source>
</reference>
<sequence length="132" mass="14823">MCLSSARLGLMAHIPFRRYQTWGLHLATGWTTVAILGYMILVLGAYLLVLNINRDKRNQLPIRPDCIAGVVYYLACDDGEVVRDFQQGLENPDVSQKNDISMESQVGYVFGDDNGTGDNEGERRVAFRRVVL</sequence>
<dbReference type="EMBL" id="MU858369">
    <property type="protein sequence ID" value="KAK4206661.1"/>
    <property type="molecule type" value="Genomic_DNA"/>
</dbReference>
<proteinExistence type="predicted"/>
<evidence type="ECO:0000256" key="1">
    <source>
        <dbReference type="SAM" id="Phobius"/>
    </source>
</evidence>
<organism evidence="2 3">
    <name type="scientific">Rhypophila decipiens</name>
    <dbReference type="NCBI Taxonomy" id="261697"/>
    <lineage>
        <taxon>Eukaryota</taxon>
        <taxon>Fungi</taxon>
        <taxon>Dikarya</taxon>
        <taxon>Ascomycota</taxon>
        <taxon>Pezizomycotina</taxon>
        <taxon>Sordariomycetes</taxon>
        <taxon>Sordariomycetidae</taxon>
        <taxon>Sordariales</taxon>
        <taxon>Naviculisporaceae</taxon>
        <taxon>Rhypophila</taxon>
    </lineage>
</organism>
<keyword evidence="1" id="KW-0472">Membrane</keyword>
<keyword evidence="1" id="KW-1133">Transmembrane helix</keyword>
<accession>A0AAN7AZ03</accession>
<evidence type="ECO:0000313" key="2">
    <source>
        <dbReference type="EMBL" id="KAK4206661.1"/>
    </source>
</evidence>
<keyword evidence="3" id="KW-1185">Reference proteome</keyword>
<feature type="transmembrane region" description="Helical" evidence="1">
    <location>
        <begin position="27"/>
        <end position="49"/>
    </location>
</feature>
<name>A0AAN7AZ03_9PEZI</name>
<dbReference type="AlphaFoldDB" id="A0AAN7AZ03"/>
<protein>
    <submittedName>
        <fullName evidence="2">Uncharacterized protein</fullName>
    </submittedName>
</protein>
<dbReference type="Proteomes" id="UP001301769">
    <property type="component" value="Unassembled WGS sequence"/>
</dbReference>
<keyword evidence="1" id="KW-0812">Transmembrane</keyword>
<comment type="caution">
    <text evidence="2">The sequence shown here is derived from an EMBL/GenBank/DDBJ whole genome shotgun (WGS) entry which is preliminary data.</text>
</comment>